<dbReference type="KEGG" id="mff:MFFC18_18360"/>
<proteinExistence type="predicted"/>
<keyword evidence="2" id="KW-1185">Reference proteome</keyword>
<dbReference type="OrthoDB" id="289700at2"/>
<dbReference type="RefSeq" id="WP_075082334.1">
    <property type="nucleotide sequence ID" value="NZ_CP042912.1"/>
</dbReference>
<reference evidence="1 2" key="1">
    <citation type="submission" date="2019-08" db="EMBL/GenBank/DDBJ databases">
        <title>Deep-cultivation of Planctomycetes and their phenomic and genomic characterization uncovers novel biology.</title>
        <authorList>
            <person name="Wiegand S."/>
            <person name="Jogler M."/>
            <person name="Boedeker C."/>
            <person name="Pinto D."/>
            <person name="Vollmers J."/>
            <person name="Rivas-Marin E."/>
            <person name="Kohn T."/>
            <person name="Peeters S.H."/>
            <person name="Heuer A."/>
            <person name="Rast P."/>
            <person name="Oberbeckmann S."/>
            <person name="Bunk B."/>
            <person name="Jeske O."/>
            <person name="Meyerdierks A."/>
            <person name="Storesund J.E."/>
            <person name="Kallscheuer N."/>
            <person name="Luecker S."/>
            <person name="Lage O.M."/>
            <person name="Pohl T."/>
            <person name="Merkel B.J."/>
            <person name="Hornburger P."/>
            <person name="Mueller R.-W."/>
            <person name="Bruemmer F."/>
            <person name="Labrenz M."/>
            <person name="Spormann A.M."/>
            <person name="Op den Camp H."/>
            <person name="Overmann J."/>
            <person name="Amann R."/>
            <person name="Jetten M.S.M."/>
            <person name="Mascher T."/>
            <person name="Medema M.H."/>
            <person name="Devos D.P."/>
            <person name="Kaster A.-K."/>
            <person name="Ovreas L."/>
            <person name="Rohde M."/>
            <person name="Galperin M.Y."/>
            <person name="Jogler C."/>
        </authorList>
    </citation>
    <scope>NUCLEOTIDE SEQUENCE [LARGE SCALE GENOMIC DNA]</scope>
    <source>
        <strain evidence="1 2">FC18</strain>
    </source>
</reference>
<evidence type="ECO:0000313" key="2">
    <source>
        <dbReference type="Proteomes" id="UP000322214"/>
    </source>
</evidence>
<protein>
    <submittedName>
        <fullName evidence="1">Uncharacterized protein</fullName>
    </submittedName>
</protein>
<sequence length="111" mass="12605">MNDWAVYRLDYNANEFLVEKGLSKEKADHLAAMYIGRGHHQHYWVDKQPPHGQDFHRMLKEMLDSGSTSKIALRVLTSQGATHEQCLNALTQCTSMTVEECQALLDESIGN</sequence>
<accession>A0A5B9P9Q8</accession>
<dbReference type="EMBL" id="CP042912">
    <property type="protein sequence ID" value="QEG21975.1"/>
    <property type="molecule type" value="Genomic_DNA"/>
</dbReference>
<evidence type="ECO:0000313" key="1">
    <source>
        <dbReference type="EMBL" id="QEG21975.1"/>
    </source>
</evidence>
<dbReference type="AlphaFoldDB" id="A0A5B9P9Q8"/>
<organism evidence="1 2">
    <name type="scientific">Mariniblastus fucicola</name>
    <dbReference type="NCBI Taxonomy" id="980251"/>
    <lineage>
        <taxon>Bacteria</taxon>
        <taxon>Pseudomonadati</taxon>
        <taxon>Planctomycetota</taxon>
        <taxon>Planctomycetia</taxon>
        <taxon>Pirellulales</taxon>
        <taxon>Pirellulaceae</taxon>
        <taxon>Mariniblastus</taxon>
    </lineage>
</organism>
<dbReference type="STRING" id="980251.GCA_001642875_03602"/>
<gene>
    <name evidence="1" type="ORF">MFFC18_18360</name>
</gene>
<dbReference type="Proteomes" id="UP000322214">
    <property type="component" value="Chromosome"/>
</dbReference>
<name>A0A5B9P9Q8_9BACT</name>